<dbReference type="SUPFAM" id="SSF47323">
    <property type="entry name" value="Anticodon-binding domain of a subclass of class I aminoacyl-tRNA synthetases"/>
    <property type="match status" value="2"/>
</dbReference>
<keyword evidence="4 13" id="KW-0436">Ligase</keyword>
<dbReference type="InterPro" id="IPR014729">
    <property type="entry name" value="Rossmann-like_a/b/a_fold"/>
</dbReference>
<gene>
    <name evidence="17" type="ORF">g.31650</name>
</gene>
<dbReference type="GO" id="GO:0000049">
    <property type="term" value="F:tRNA binding"/>
    <property type="evidence" value="ECO:0007669"/>
    <property type="project" value="InterPro"/>
</dbReference>
<proteinExistence type="inferred from homology"/>
<evidence type="ECO:0000256" key="8">
    <source>
        <dbReference type="ARBA" id="ARBA00022840"/>
    </source>
</evidence>
<dbReference type="GO" id="GO:0004822">
    <property type="term" value="F:isoleucine-tRNA ligase activity"/>
    <property type="evidence" value="ECO:0007669"/>
    <property type="project" value="UniProtKB-EC"/>
</dbReference>
<evidence type="ECO:0000259" key="16">
    <source>
        <dbReference type="Pfam" id="PF08264"/>
    </source>
</evidence>
<dbReference type="NCBIfam" id="TIGR00392">
    <property type="entry name" value="ileS"/>
    <property type="match status" value="1"/>
</dbReference>
<evidence type="ECO:0000256" key="10">
    <source>
        <dbReference type="ARBA" id="ARBA00023146"/>
    </source>
</evidence>
<dbReference type="InterPro" id="IPR009080">
    <property type="entry name" value="tRNAsynth_Ia_anticodon-bd"/>
</dbReference>
<evidence type="ECO:0000256" key="3">
    <source>
        <dbReference type="ARBA" id="ARBA00022490"/>
    </source>
</evidence>
<protein>
    <recommendedName>
        <fullName evidence="2">isoleucine--tRNA ligase</fullName>
        <ecNumber evidence="2">6.1.1.5</ecNumber>
    </recommendedName>
    <alternativeName>
        <fullName evidence="11">Isoleucyl-tRNA synthetase</fullName>
    </alternativeName>
</protein>
<dbReference type="Pfam" id="PF08264">
    <property type="entry name" value="Anticodon_1"/>
    <property type="match status" value="1"/>
</dbReference>
<feature type="transmembrane region" description="Helical" evidence="14">
    <location>
        <begin position="12"/>
        <end position="32"/>
    </location>
</feature>
<evidence type="ECO:0000256" key="5">
    <source>
        <dbReference type="ARBA" id="ARBA00022723"/>
    </source>
</evidence>
<name>A0A1B6K5K8_9HEMI</name>
<dbReference type="PRINTS" id="PR00984">
    <property type="entry name" value="TRNASYNTHILE"/>
</dbReference>
<dbReference type="Pfam" id="PF00133">
    <property type="entry name" value="tRNA-synt_1"/>
    <property type="match status" value="1"/>
</dbReference>
<evidence type="ECO:0000256" key="14">
    <source>
        <dbReference type="SAM" id="Phobius"/>
    </source>
</evidence>
<evidence type="ECO:0000259" key="15">
    <source>
        <dbReference type="Pfam" id="PF00133"/>
    </source>
</evidence>
<evidence type="ECO:0000256" key="4">
    <source>
        <dbReference type="ARBA" id="ARBA00022598"/>
    </source>
</evidence>
<dbReference type="InterPro" id="IPR033709">
    <property type="entry name" value="Anticodon_Ile_ABEc"/>
</dbReference>
<evidence type="ECO:0000313" key="17">
    <source>
        <dbReference type="EMBL" id="JAT06434.1"/>
    </source>
</evidence>
<evidence type="ECO:0000256" key="13">
    <source>
        <dbReference type="RuleBase" id="RU363035"/>
    </source>
</evidence>
<dbReference type="HAMAP" id="MF_02003">
    <property type="entry name" value="Ile_tRNA_synth_type2"/>
    <property type="match status" value="1"/>
</dbReference>
<evidence type="ECO:0000256" key="9">
    <source>
        <dbReference type="ARBA" id="ARBA00022917"/>
    </source>
</evidence>
<dbReference type="SUPFAM" id="SSF50677">
    <property type="entry name" value="ValRS/IleRS/LeuRS editing domain"/>
    <property type="match status" value="1"/>
</dbReference>
<dbReference type="GO" id="GO:0006428">
    <property type="term" value="P:isoleucyl-tRNA aminoacylation"/>
    <property type="evidence" value="ECO:0007669"/>
    <property type="project" value="InterPro"/>
</dbReference>
<feature type="domain" description="Methionyl/Valyl/Leucyl/Isoleucyl-tRNA synthetase anticodon-binding" evidence="16">
    <location>
        <begin position="744"/>
        <end position="888"/>
    </location>
</feature>
<dbReference type="FunFam" id="3.40.50.620:FF:000075">
    <property type="entry name" value="Isoleucine--tRNA ligase"/>
    <property type="match status" value="1"/>
</dbReference>
<keyword evidence="3" id="KW-0963">Cytoplasm</keyword>
<evidence type="ECO:0000256" key="11">
    <source>
        <dbReference type="ARBA" id="ARBA00032665"/>
    </source>
</evidence>
<evidence type="ECO:0000256" key="6">
    <source>
        <dbReference type="ARBA" id="ARBA00022741"/>
    </source>
</evidence>
<keyword evidence="8 13" id="KW-0067">ATP-binding</keyword>
<dbReference type="EC" id="6.1.1.5" evidence="2"/>
<dbReference type="Gene3D" id="1.10.730.10">
    <property type="entry name" value="Isoleucyl-tRNA Synthetase, Domain 1"/>
    <property type="match status" value="1"/>
</dbReference>
<dbReference type="InterPro" id="IPR002300">
    <property type="entry name" value="aa-tRNA-synth_Ia"/>
</dbReference>
<sequence>MEFAYSTSTKHCFLFLMITGKTLLLFTTSILGNRHVYSEVDPNADISRLEKITLKFWNEERIFQQSIDQRSEKNRFVFYDGPPFANGRPHYGHLLTGYVKDTYARYQTMQGRRVDRRAGWDCHGLPAEMATEKELNISGKMDIEKYGVAKFNKGCRETVLKYVSAWESYVNRQGRWIDLEGAYRTMSLKYMESVFWAFKQLYQKGLVYEAERVVPYSWACQSPVSNFETRLDNAYRLKSSKAVTVSFQLLNKPKRLENLQPPCKMLVWTTTPWTLVSNLALAVGRDIIYSVAWIQPSYGRKTPHTLYIFAKNYTAKFESICNKKNLDFQNLGMELNHQDLVGLRYEPLFPYFNGTRNAFKVLVADHVTAEEGTGVVHIAPGFGEEDFELCKKQDIAAVCPIDSAGRFTDAVGFLNGTHVFSAESEIIKFLKSKKCWFFSEQYSHRYPHCWRTDTPLIYRTMTSWYVAVTILRSRMIELNRRVNWVPNHVKDGIFGNWIQGAQDWSISRNRFWGTPIPVWKSDNPRYPRVDVYGSLDEIEKDFGKRLTDLHRPFIDSLTRPNPDDPSGKSVMRRVKDVFDCWFDSGSMPFAQYHYPFENKHTFDNNFPADFVSEYIAQTRGWFYTTFILSTALFDKEPFKNCVSHGVVLDPKGNKLSKRHDNYVDPAVLMTKYGSDALRFLMLSRPVVIGDNILFDKNGKCVEEILRIVIKPIWNSYNFFTLYANSDVIKANISSDPSMYHNTIDKYILLKCFQTTEMIKGHLDKYDSQEACKVLNDFFDVLNNWYIRCSRDRFWKREHDQDKYDTYNVLYTVFNYILRASAPLLPFLTDAIWRGLVFPEASVHLTMFPSVHKIDEGQIIVKMDLARGICNAAMSLRKLHKVRVRQPLRSMTVFHSKFRNLLDDEFQKIIKDETNVKEVLLVESFNGIADIQLQLNFSMVGKRIPNSVKKIIELVNNNKWKKKSDNEIIIGDNNENYVIFKEEYELKLKPKDKNVCLFDNGRGVLKLNLDLDHELVLEGHARDVVRKIQDTRKQADLHISDKIHVKIKTEENVIKEAISKWMDYIKNQTLSYSLAVESNIEEDLFSRQYDGMLVALRVYNDIQ</sequence>
<dbReference type="AlphaFoldDB" id="A0A1B6K5K8"/>
<keyword evidence="6 13" id="KW-0547">Nucleotide-binding</keyword>
<keyword evidence="14" id="KW-1133">Transmembrane helix</keyword>
<keyword evidence="5" id="KW-0479">Metal-binding</keyword>
<dbReference type="InterPro" id="IPR013155">
    <property type="entry name" value="M/V/L/I-tRNA-synth_anticd-bd"/>
</dbReference>
<keyword evidence="14" id="KW-0812">Transmembrane</keyword>
<dbReference type="InterPro" id="IPR001412">
    <property type="entry name" value="aa-tRNA-synth_I_CS"/>
</dbReference>
<evidence type="ECO:0000256" key="2">
    <source>
        <dbReference type="ARBA" id="ARBA00013165"/>
    </source>
</evidence>
<accession>A0A1B6K5K8</accession>
<dbReference type="EMBL" id="GECU01001273">
    <property type="protein sequence ID" value="JAT06434.1"/>
    <property type="molecule type" value="Transcribed_RNA"/>
</dbReference>
<dbReference type="InterPro" id="IPR002301">
    <property type="entry name" value="Ile-tRNA-ligase"/>
</dbReference>
<keyword evidence="14" id="KW-0472">Membrane</keyword>
<dbReference type="InterPro" id="IPR023586">
    <property type="entry name" value="Ile-tRNA-ligase_type2"/>
</dbReference>
<evidence type="ECO:0000256" key="12">
    <source>
        <dbReference type="ARBA" id="ARBA00048359"/>
    </source>
</evidence>
<dbReference type="Gene3D" id="3.90.740.10">
    <property type="entry name" value="Valyl/Leucyl/Isoleucyl-tRNA synthetase, editing domain"/>
    <property type="match status" value="1"/>
</dbReference>
<comment type="similarity">
    <text evidence="1 13">Belongs to the class-I aminoacyl-tRNA synthetase family.</text>
</comment>
<dbReference type="SUPFAM" id="SSF52374">
    <property type="entry name" value="Nucleotidylyl transferase"/>
    <property type="match status" value="1"/>
</dbReference>
<dbReference type="PANTHER" id="PTHR42780:SF1">
    <property type="entry name" value="ISOLEUCINE--TRNA LIGASE, CYTOPLASMIC"/>
    <property type="match status" value="1"/>
</dbReference>
<dbReference type="GO" id="GO:0046872">
    <property type="term" value="F:metal ion binding"/>
    <property type="evidence" value="ECO:0007669"/>
    <property type="project" value="UniProtKB-KW"/>
</dbReference>
<dbReference type="PROSITE" id="PS00178">
    <property type="entry name" value="AA_TRNA_LIGASE_I"/>
    <property type="match status" value="1"/>
</dbReference>
<evidence type="ECO:0000256" key="1">
    <source>
        <dbReference type="ARBA" id="ARBA00005594"/>
    </source>
</evidence>
<dbReference type="GO" id="GO:0002161">
    <property type="term" value="F:aminoacyl-tRNA deacylase activity"/>
    <property type="evidence" value="ECO:0007669"/>
    <property type="project" value="InterPro"/>
</dbReference>
<keyword evidence="7" id="KW-0862">Zinc</keyword>
<comment type="catalytic activity">
    <reaction evidence="12">
        <text>tRNA(Ile) + L-isoleucine + ATP = L-isoleucyl-tRNA(Ile) + AMP + diphosphate</text>
        <dbReference type="Rhea" id="RHEA:11060"/>
        <dbReference type="Rhea" id="RHEA-COMP:9666"/>
        <dbReference type="Rhea" id="RHEA-COMP:9695"/>
        <dbReference type="ChEBI" id="CHEBI:30616"/>
        <dbReference type="ChEBI" id="CHEBI:33019"/>
        <dbReference type="ChEBI" id="CHEBI:58045"/>
        <dbReference type="ChEBI" id="CHEBI:78442"/>
        <dbReference type="ChEBI" id="CHEBI:78528"/>
        <dbReference type="ChEBI" id="CHEBI:456215"/>
        <dbReference type="EC" id="6.1.1.5"/>
    </reaction>
</comment>
<organism evidence="17">
    <name type="scientific">Homalodisca liturata</name>
    <dbReference type="NCBI Taxonomy" id="320908"/>
    <lineage>
        <taxon>Eukaryota</taxon>
        <taxon>Metazoa</taxon>
        <taxon>Ecdysozoa</taxon>
        <taxon>Arthropoda</taxon>
        <taxon>Hexapoda</taxon>
        <taxon>Insecta</taxon>
        <taxon>Pterygota</taxon>
        <taxon>Neoptera</taxon>
        <taxon>Paraneoptera</taxon>
        <taxon>Hemiptera</taxon>
        <taxon>Auchenorrhyncha</taxon>
        <taxon>Membracoidea</taxon>
        <taxon>Cicadellidae</taxon>
        <taxon>Cicadellinae</taxon>
        <taxon>Proconiini</taxon>
        <taxon>Homalodisca</taxon>
    </lineage>
</organism>
<dbReference type="InterPro" id="IPR009008">
    <property type="entry name" value="Val/Leu/Ile-tRNA-synth_edit"/>
</dbReference>
<dbReference type="Pfam" id="PF19302">
    <property type="entry name" value="DUF5915"/>
    <property type="match status" value="1"/>
</dbReference>
<dbReference type="PANTHER" id="PTHR42780">
    <property type="entry name" value="SOLEUCYL-TRNA SYNTHETASE"/>
    <property type="match status" value="1"/>
</dbReference>
<keyword evidence="9 13" id="KW-0648">Protein biosynthesis</keyword>
<dbReference type="Gene3D" id="3.40.50.620">
    <property type="entry name" value="HUPs"/>
    <property type="match status" value="2"/>
</dbReference>
<dbReference type="GO" id="GO:0005524">
    <property type="term" value="F:ATP binding"/>
    <property type="evidence" value="ECO:0007669"/>
    <property type="project" value="UniProtKB-KW"/>
</dbReference>
<reference evidence="17" key="1">
    <citation type="submission" date="2015-11" db="EMBL/GenBank/DDBJ databases">
        <title>De novo transcriptome assembly of four potential Pierce s Disease insect vectors from Arizona vineyards.</title>
        <authorList>
            <person name="Tassone E.E."/>
        </authorList>
    </citation>
    <scope>NUCLEOTIDE SEQUENCE</scope>
</reference>
<feature type="domain" description="Aminoacyl-tRNA synthetase class Ia" evidence="15">
    <location>
        <begin position="54"/>
        <end position="686"/>
    </location>
</feature>
<keyword evidence="10 13" id="KW-0030">Aminoacyl-tRNA synthetase</keyword>
<dbReference type="CDD" id="cd07961">
    <property type="entry name" value="Anticodon_Ia_Ile_ABEc"/>
    <property type="match status" value="1"/>
</dbReference>
<evidence type="ECO:0000256" key="7">
    <source>
        <dbReference type="ARBA" id="ARBA00022833"/>
    </source>
</evidence>